<protein>
    <recommendedName>
        <fullName evidence="3">Thioredoxin domain-containing protein</fullName>
    </recommendedName>
</protein>
<sequence length="150" mass="17537">MNTLKLLIFLLSFIFYTSVHAQDWQYNFEDAIALAKEKNQNIVLLFTGSDWCPPCIKLEKRIFSDPEFKEFADQKFIWVKADFPKRSKNKLSEEQENRNMKLAERYNKKMVFPVLLVLNKQGTVLGATGYRKSTVEGYISMLTNFDSFAN</sequence>
<proteinExistence type="predicted"/>
<comment type="caution">
    <text evidence="4">The sequence shown here is derived from an EMBL/GenBank/DDBJ whole genome shotgun (WGS) entry which is preliminary data.</text>
</comment>
<dbReference type="Gene3D" id="3.40.30.10">
    <property type="entry name" value="Glutaredoxin"/>
    <property type="match status" value="1"/>
</dbReference>
<evidence type="ECO:0000313" key="5">
    <source>
        <dbReference type="Proteomes" id="UP001500459"/>
    </source>
</evidence>
<reference evidence="5" key="1">
    <citation type="journal article" date="2019" name="Int. J. Syst. Evol. Microbiol.">
        <title>The Global Catalogue of Microorganisms (GCM) 10K type strain sequencing project: providing services to taxonomists for standard genome sequencing and annotation.</title>
        <authorList>
            <consortium name="The Broad Institute Genomics Platform"/>
            <consortium name="The Broad Institute Genome Sequencing Center for Infectious Disease"/>
            <person name="Wu L."/>
            <person name="Ma J."/>
        </authorList>
    </citation>
    <scope>NUCLEOTIDE SEQUENCE [LARGE SCALE GENOMIC DNA]</scope>
    <source>
        <strain evidence="5">JCM 17106</strain>
    </source>
</reference>
<gene>
    <name evidence="4" type="ORF">GCM10022393_17880</name>
</gene>
<dbReference type="PANTHER" id="PTHR15337:SF11">
    <property type="entry name" value="THIOREDOXIN DOMAIN-CONTAINING PROTEIN"/>
    <property type="match status" value="1"/>
</dbReference>
<dbReference type="RefSeq" id="WP_344926611.1">
    <property type="nucleotide sequence ID" value="NZ_BAABCW010000006.1"/>
</dbReference>
<dbReference type="PANTHER" id="PTHR15337">
    <property type="entry name" value="ANTERIOR GRADIENT PROTEIN-RELATED"/>
    <property type="match status" value="1"/>
</dbReference>
<dbReference type="InterPro" id="IPR051099">
    <property type="entry name" value="AGR/TXD"/>
</dbReference>
<evidence type="ECO:0000259" key="3">
    <source>
        <dbReference type="PROSITE" id="PS51352"/>
    </source>
</evidence>
<dbReference type="Pfam" id="PF13899">
    <property type="entry name" value="Thioredoxin_7"/>
    <property type="match status" value="1"/>
</dbReference>
<accession>A0ABP6UGZ2</accession>
<keyword evidence="5" id="KW-1185">Reference proteome</keyword>
<feature type="chain" id="PRO_5046296271" description="Thioredoxin domain-containing protein" evidence="2">
    <location>
        <begin position="22"/>
        <end position="150"/>
    </location>
</feature>
<evidence type="ECO:0000256" key="1">
    <source>
        <dbReference type="ARBA" id="ARBA00022729"/>
    </source>
</evidence>
<feature type="signal peptide" evidence="2">
    <location>
        <begin position="1"/>
        <end position="21"/>
    </location>
</feature>
<dbReference type="InterPro" id="IPR036249">
    <property type="entry name" value="Thioredoxin-like_sf"/>
</dbReference>
<dbReference type="EMBL" id="BAABCW010000006">
    <property type="protein sequence ID" value="GAA3508038.1"/>
    <property type="molecule type" value="Genomic_DNA"/>
</dbReference>
<dbReference type="Proteomes" id="UP001500459">
    <property type="component" value="Unassembled WGS sequence"/>
</dbReference>
<dbReference type="PROSITE" id="PS51352">
    <property type="entry name" value="THIOREDOXIN_2"/>
    <property type="match status" value="1"/>
</dbReference>
<dbReference type="SUPFAM" id="SSF52833">
    <property type="entry name" value="Thioredoxin-like"/>
    <property type="match status" value="1"/>
</dbReference>
<evidence type="ECO:0000256" key="2">
    <source>
        <dbReference type="SAM" id="SignalP"/>
    </source>
</evidence>
<organism evidence="4 5">
    <name type="scientific">Aquimarina addita</name>
    <dbReference type="NCBI Taxonomy" id="870485"/>
    <lineage>
        <taxon>Bacteria</taxon>
        <taxon>Pseudomonadati</taxon>
        <taxon>Bacteroidota</taxon>
        <taxon>Flavobacteriia</taxon>
        <taxon>Flavobacteriales</taxon>
        <taxon>Flavobacteriaceae</taxon>
        <taxon>Aquimarina</taxon>
    </lineage>
</organism>
<keyword evidence="1 2" id="KW-0732">Signal</keyword>
<evidence type="ECO:0000313" key="4">
    <source>
        <dbReference type="EMBL" id="GAA3508038.1"/>
    </source>
</evidence>
<feature type="domain" description="Thioredoxin" evidence="3">
    <location>
        <begin position="4"/>
        <end position="147"/>
    </location>
</feature>
<dbReference type="InterPro" id="IPR013766">
    <property type="entry name" value="Thioredoxin_domain"/>
</dbReference>
<name>A0ABP6UGZ2_9FLAO</name>